<evidence type="ECO:0000256" key="2">
    <source>
        <dbReference type="ARBA" id="ARBA00023242"/>
    </source>
</evidence>
<dbReference type="GO" id="GO:0000166">
    <property type="term" value="F:nucleotide binding"/>
    <property type="evidence" value="ECO:0007669"/>
    <property type="project" value="InterPro"/>
</dbReference>
<dbReference type="Proteomes" id="UP001153076">
    <property type="component" value="Unassembled WGS sequence"/>
</dbReference>
<protein>
    <recommendedName>
        <fullName evidence="4">RNA polymerase Rpb4/RPC9 core domain-containing protein</fullName>
    </recommendedName>
</protein>
<comment type="caution">
    <text evidence="5">The sequence shown here is derived from an EMBL/GenBank/DDBJ whole genome shotgun (WGS) entry which is preliminary data.</text>
</comment>
<evidence type="ECO:0000313" key="5">
    <source>
        <dbReference type="EMBL" id="KAJ8450764.1"/>
    </source>
</evidence>
<sequence length="154" mass="17261">MSGEEEENAAELKLGEDFVKAKCLMNGEVSLILDRRLEQLQQLSEDPLNQMPQVFEKSLQYVKRFSRYNNPDAVRQVREILSRHQLAEFELVVLGNLCPETVEEAIAMVPSLKDKGRGLDDEAIEKMLTDLALIKSSSSSGHLLKKLGFGLASL</sequence>
<keyword evidence="6" id="KW-1185">Reference proteome</keyword>
<dbReference type="InterPro" id="IPR038324">
    <property type="entry name" value="Rpb4/RPC9_sf"/>
</dbReference>
<dbReference type="FunFam" id="1.20.1250.40:FF:000004">
    <property type="entry name" value="Dna-directed rna polymerase ii subunit 4"/>
    <property type="match status" value="1"/>
</dbReference>
<comment type="similarity">
    <text evidence="3">Belongs to the eukaryotic RPB4 RNA polymerase subunit family.</text>
</comment>
<dbReference type="GO" id="GO:0030880">
    <property type="term" value="C:RNA polymerase complex"/>
    <property type="evidence" value="ECO:0007669"/>
    <property type="project" value="InterPro"/>
</dbReference>
<evidence type="ECO:0000256" key="1">
    <source>
        <dbReference type="ARBA" id="ARBA00004123"/>
    </source>
</evidence>
<dbReference type="Pfam" id="PF03874">
    <property type="entry name" value="RNA_pol_Rpb4"/>
    <property type="match status" value="1"/>
</dbReference>
<organism evidence="5 6">
    <name type="scientific">Carnegiea gigantea</name>
    <dbReference type="NCBI Taxonomy" id="171969"/>
    <lineage>
        <taxon>Eukaryota</taxon>
        <taxon>Viridiplantae</taxon>
        <taxon>Streptophyta</taxon>
        <taxon>Embryophyta</taxon>
        <taxon>Tracheophyta</taxon>
        <taxon>Spermatophyta</taxon>
        <taxon>Magnoliopsida</taxon>
        <taxon>eudicotyledons</taxon>
        <taxon>Gunneridae</taxon>
        <taxon>Pentapetalae</taxon>
        <taxon>Caryophyllales</taxon>
        <taxon>Cactineae</taxon>
        <taxon>Cactaceae</taxon>
        <taxon>Cactoideae</taxon>
        <taxon>Echinocereeae</taxon>
        <taxon>Carnegiea</taxon>
    </lineage>
</organism>
<dbReference type="InterPro" id="IPR010997">
    <property type="entry name" value="HRDC-like_sf"/>
</dbReference>
<dbReference type="InterPro" id="IPR045222">
    <property type="entry name" value="Rpb4-like"/>
</dbReference>
<gene>
    <name evidence="5" type="ORF">Cgig2_021236</name>
</gene>
<dbReference type="InterPro" id="IPR006590">
    <property type="entry name" value="RNA_pol_Rpb4/RPC9_core"/>
</dbReference>
<comment type="subcellular location">
    <subcellularLocation>
        <location evidence="1">Nucleus</location>
    </subcellularLocation>
</comment>
<dbReference type="SMART" id="SM00657">
    <property type="entry name" value="RPOL4c"/>
    <property type="match status" value="1"/>
</dbReference>
<accession>A0A9Q1QQT9</accession>
<reference evidence="5" key="1">
    <citation type="submission" date="2022-04" db="EMBL/GenBank/DDBJ databases">
        <title>Carnegiea gigantea Genome sequencing and assembly v2.</title>
        <authorList>
            <person name="Copetti D."/>
            <person name="Sanderson M.J."/>
            <person name="Burquez A."/>
            <person name="Wojciechowski M.F."/>
        </authorList>
    </citation>
    <scope>NUCLEOTIDE SEQUENCE</scope>
    <source>
        <strain evidence="5">SGP5-SGP5p</strain>
        <tissue evidence="5">Aerial part</tissue>
    </source>
</reference>
<dbReference type="Gene3D" id="1.20.1250.40">
    <property type="match status" value="1"/>
</dbReference>
<dbReference type="OrthoDB" id="2186918at2759"/>
<dbReference type="PANTHER" id="PTHR21297">
    <property type="entry name" value="DNA-DIRECTED RNA POLYMERASE II"/>
    <property type="match status" value="1"/>
</dbReference>
<name>A0A9Q1QQT9_9CARY</name>
<evidence type="ECO:0000313" key="6">
    <source>
        <dbReference type="Proteomes" id="UP001153076"/>
    </source>
</evidence>
<feature type="domain" description="RNA polymerase Rpb4/RPC9 core" evidence="4">
    <location>
        <begin position="16"/>
        <end position="138"/>
    </location>
</feature>
<proteinExistence type="inferred from homology"/>
<evidence type="ECO:0000259" key="4">
    <source>
        <dbReference type="SMART" id="SM00657"/>
    </source>
</evidence>
<evidence type="ECO:0000256" key="3">
    <source>
        <dbReference type="ARBA" id="ARBA00025724"/>
    </source>
</evidence>
<dbReference type="GO" id="GO:0006352">
    <property type="term" value="P:DNA-templated transcription initiation"/>
    <property type="evidence" value="ECO:0007669"/>
    <property type="project" value="InterPro"/>
</dbReference>
<dbReference type="AlphaFoldDB" id="A0A9Q1QQT9"/>
<dbReference type="SUPFAM" id="SSF47819">
    <property type="entry name" value="HRDC-like"/>
    <property type="match status" value="1"/>
</dbReference>
<dbReference type="EMBL" id="JAKOGI010000013">
    <property type="protein sequence ID" value="KAJ8450764.1"/>
    <property type="molecule type" value="Genomic_DNA"/>
</dbReference>
<dbReference type="GO" id="GO:0005634">
    <property type="term" value="C:nucleus"/>
    <property type="evidence" value="ECO:0007669"/>
    <property type="project" value="UniProtKB-SubCell"/>
</dbReference>
<keyword evidence="2" id="KW-0539">Nucleus</keyword>
<dbReference type="InterPro" id="IPR005574">
    <property type="entry name" value="Rpb4/RPC9"/>
</dbReference>